<dbReference type="EMBL" id="LMWW01000065">
    <property type="protein sequence ID" value="KUN76590.1"/>
    <property type="molecule type" value="Genomic_DNA"/>
</dbReference>
<dbReference type="AlphaFoldDB" id="A0A124I169"/>
<sequence>MSTDPERTLHHAVDVTADDAWAIIDFLLPRLESLERVHDDGTEEHRTAAALAEAVSALVLAIESEIRGPHRGRLRNRPARPPAPSPSPTEDERIAEKKRRLTMIAEYWNQLCGIVRPWRESEGYDRARWYPVTFLDTAAEVEYHRRVAEAGLRNVE</sequence>
<organism evidence="2 3">
    <name type="scientific">Streptomyces griseoruber</name>
    <dbReference type="NCBI Taxonomy" id="1943"/>
    <lineage>
        <taxon>Bacteria</taxon>
        <taxon>Bacillati</taxon>
        <taxon>Actinomycetota</taxon>
        <taxon>Actinomycetes</taxon>
        <taxon>Kitasatosporales</taxon>
        <taxon>Streptomycetaceae</taxon>
        <taxon>Streptomyces</taxon>
    </lineage>
</organism>
<reference evidence="2 3" key="1">
    <citation type="submission" date="2015-10" db="EMBL/GenBank/DDBJ databases">
        <title>Draft genome sequence of Streptomyces griseoruber DSM 40281, type strain for the species Streptomyces griseoruber.</title>
        <authorList>
            <person name="Ruckert C."/>
            <person name="Winkler A."/>
            <person name="Kalinowski J."/>
            <person name="Kampfer P."/>
            <person name="Glaeser S."/>
        </authorList>
    </citation>
    <scope>NUCLEOTIDE SEQUENCE [LARGE SCALE GENOMIC DNA]</scope>
    <source>
        <strain evidence="2 3">DSM 40281</strain>
    </source>
</reference>
<feature type="compositionally biased region" description="Basic residues" evidence="1">
    <location>
        <begin position="69"/>
        <end position="78"/>
    </location>
</feature>
<comment type="caution">
    <text evidence="2">The sequence shown here is derived from an EMBL/GenBank/DDBJ whole genome shotgun (WGS) entry which is preliminary data.</text>
</comment>
<proteinExistence type="predicted"/>
<accession>A0A124I169</accession>
<protein>
    <submittedName>
        <fullName evidence="2">Uncharacterized protein</fullName>
    </submittedName>
</protein>
<dbReference type="Proteomes" id="UP000052982">
    <property type="component" value="Unassembled WGS sequence"/>
</dbReference>
<evidence type="ECO:0000313" key="2">
    <source>
        <dbReference type="EMBL" id="KUN76590.1"/>
    </source>
</evidence>
<dbReference type="RefSeq" id="WP_055638119.1">
    <property type="nucleotide sequence ID" value="NZ_KQ948781.1"/>
</dbReference>
<evidence type="ECO:0000313" key="3">
    <source>
        <dbReference type="Proteomes" id="UP000052982"/>
    </source>
</evidence>
<dbReference type="STRING" id="1943.AQJ64_37105"/>
<keyword evidence="3" id="KW-1185">Reference proteome</keyword>
<dbReference type="OrthoDB" id="4325497at2"/>
<evidence type="ECO:0000256" key="1">
    <source>
        <dbReference type="SAM" id="MobiDB-lite"/>
    </source>
</evidence>
<feature type="region of interest" description="Disordered" evidence="1">
    <location>
        <begin position="69"/>
        <end position="93"/>
    </location>
</feature>
<gene>
    <name evidence="2" type="ORF">AQJ64_37105</name>
</gene>
<name>A0A124I169_9ACTN</name>